<dbReference type="Pfam" id="PF01943">
    <property type="entry name" value="Polysacc_synt"/>
    <property type="match status" value="1"/>
</dbReference>
<protein>
    <submittedName>
        <fullName evidence="7">Uncharacterized protein</fullName>
    </submittedName>
</protein>
<proteinExistence type="predicted"/>
<feature type="transmembrane region" description="Helical" evidence="6">
    <location>
        <begin position="335"/>
        <end position="353"/>
    </location>
</feature>
<feature type="transmembrane region" description="Helical" evidence="6">
    <location>
        <begin position="302"/>
        <end position="323"/>
    </location>
</feature>
<name>A0A0H4VLR5_9BACT</name>
<evidence type="ECO:0000256" key="6">
    <source>
        <dbReference type="SAM" id="Phobius"/>
    </source>
</evidence>
<sequence>MFSGKHPQNGKPIPAQQCQIIDSSNFFVVCTMARKQHMRQFLGNSVWSGLSTVSRAGSSLLINKLFAVYYGPNGITLLAHFQNLIALLTTLPNSGINVGLIRHLAQSGPQSQSYRSFFWAGLFLNALTFLIALVGVLLFPSFFLERFGEELLRESSSLSLWLVLGLFVLLLLQLFWLSVLLARQALRPYVWLSLLTSLVSIAVTWWAVGRVEVMTALVLFLTGQSVSGLVGLAVIFQKNLIPGWQLKIPKGVGRELGKFLVMALSTLVGAKLVDFVVRELAIQQFSLHETGLWQSVAKISDSYTMVYVSVLGMVYYPRIAALLPQPQELKEYVRSVLFLLVPVLGMGLLAFGWQRDFFIQLLFDQEFLPARGLMDYQLLGDFLKMSAWVLSYIITVQARVKLYVFTQLASGVVYVALVAWLMPLLGLDGLPMAHAIRYGLYLLFHLFLFRSYFFSS</sequence>
<keyword evidence="8" id="KW-1185">Reference proteome</keyword>
<accession>A0A0H4VLR5</accession>
<dbReference type="PANTHER" id="PTHR30250">
    <property type="entry name" value="PST FAMILY PREDICTED COLANIC ACID TRANSPORTER"/>
    <property type="match status" value="1"/>
</dbReference>
<dbReference type="GO" id="GO:0005886">
    <property type="term" value="C:plasma membrane"/>
    <property type="evidence" value="ECO:0007669"/>
    <property type="project" value="UniProtKB-SubCell"/>
</dbReference>
<comment type="subcellular location">
    <subcellularLocation>
        <location evidence="1">Cell membrane</location>
        <topology evidence="1">Multi-pass membrane protein</topology>
    </subcellularLocation>
</comment>
<feature type="transmembrane region" description="Helical" evidence="6">
    <location>
        <begin position="189"/>
        <end position="208"/>
    </location>
</feature>
<dbReference type="AlphaFoldDB" id="A0A0H4VLR5"/>
<keyword evidence="5 6" id="KW-0472">Membrane</keyword>
<dbReference type="Proteomes" id="UP000036458">
    <property type="component" value="Chromosome"/>
</dbReference>
<feature type="transmembrane region" description="Helical" evidence="6">
    <location>
        <begin position="256"/>
        <end position="277"/>
    </location>
</feature>
<dbReference type="InterPro" id="IPR002797">
    <property type="entry name" value="Polysacc_synth"/>
</dbReference>
<evidence type="ECO:0000256" key="2">
    <source>
        <dbReference type="ARBA" id="ARBA00022475"/>
    </source>
</evidence>
<evidence type="ECO:0000256" key="5">
    <source>
        <dbReference type="ARBA" id="ARBA00023136"/>
    </source>
</evidence>
<feature type="transmembrane region" description="Helical" evidence="6">
    <location>
        <begin position="159"/>
        <end position="182"/>
    </location>
</feature>
<keyword evidence="3 6" id="KW-0812">Transmembrane</keyword>
<feature type="transmembrane region" description="Helical" evidence="6">
    <location>
        <begin position="435"/>
        <end position="453"/>
    </location>
</feature>
<evidence type="ECO:0000313" key="8">
    <source>
        <dbReference type="Proteomes" id="UP000036458"/>
    </source>
</evidence>
<dbReference type="OrthoDB" id="954555at2"/>
<dbReference type="KEGG" id="ruf:TH63_12680"/>
<feature type="transmembrane region" description="Helical" evidence="6">
    <location>
        <begin position="402"/>
        <end position="423"/>
    </location>
</feature>
<keyword evidence="2" id="KW-1003">Cell membrane</keyword>
<dbReference type="EMBL" id="CP010777">
    <property type="protein sequence ID" value="AKQ46283.1"/>
    <property type="molecule type" value="Genomic_DNA"/>
</dbReference>
<evidence type="ECO:0000256" key="1">
    <source>
        <dbReference type="ARBA" id="ARBA00004651"/>
    </source>
</evidence>
<feature type="transmembrane region" description="Helical" evidence="6">
    <location>
        <begin position="117"/>
        <end position="139"/>
    </location>
</feature>
<keyword evidence="4 6" id="KW-1133">Transmembrane helix</keyword>
<evidence type="ECO:0000256" key="3">
    <source>
        <dbReference type="ARBA" id="ARBA00022692"/>
    </source>
</evidence>
<organism evidence="7 8">
    <name type="scientific">Rufibacter radiotolerans</name>
    <dbReference type="NCBI Taxonomy" id="1379910"/>
    <lineage>
        <taxon>Bacteria</taxon>
        <taxon>Pseudomonadati</taxon>
        <taxon>Bacteroidota</taxon>
        <taxon>Cytophagia</taxon>
        <taxon>Cytophagales</taxon>
        <taxon>Hymenobacteraceae</taxon>
        <taxon>Rufibacter</taxon>
    </lineage>
</organism>
<feature type="transmembrane region" description="Helical" evidence="6">
    <location>
        <begin position="214"/>
        <end position="236"/>
    </location>
</feature>
<dbReference type="InterPro" id="IPR050833">
    <property type="entry name" value="Poly_Biosynth_Transport"/>
</dbReference>
<reference evidence="7 8" key="1">
    <citation type="submission" date="2015-01" db="EMBL/GenBank/DDBJ databases">
        <title>Rufibacter sp./DG31D/ whole genome sequencing.</title>
        <authorList>
            <person name="Kim M.K."/>
            <person name="Srinivasan S."/>
            <person name="Lee J.-J."/>
        </authorList>
    </citation>
    <scope>NUCLEOTIDE SEQUENCE [LARGE SCALE GENOMIC DNA]</scope>
    <source>
        <strain evidence="7 8">DG31D</strain>
    </source>
</reference>
<feature type="transmembrane region" description="Helical" evidence="6">
    <location>
        <begin position="373"/>
        <end position="395"/>
    </location>
</feature>
<gene>
    <name evidence="7" type="ORF">TH63_12680</name>
</gene>
<dbReference type="STRING" id="1379910.TH63_12680"/>
<evidence type="ECO:0000313" key="7">
    <source>
        <dbReference type="EMBL" id="AKQ46283.1"/>
    </source>
</evidence>
<dbReference type="PATRIC" id="fig|1379910.4.peg.2751"/>
<evidence type="ECO:0000256" key="4">
    <source>
        <dbReference type="ARBA" id="ARBA00022989"/>
    </source>
</evidence>
<dbReference type="PANTHER" id="PTHR30250:SF30">
    <property type="entry name" value="LIPID III FLIPPASE"/>
    <property type="match status" value="1"/>
</dbReference>